<dbReference type="EMBL" id="JAOPKB010000006">
    <property type="protein sequence ID" value="MCU4973562.1"/>
    <property type="molecule type" value="Genomic_DNA"/>
</dbReference>
<name>A0ABT2QF49_9EURY</name>
<keyword evidence="6" id="KW-0862">Zinc</keyword>
<dbReference type="PIRSF" id="PIRSF001084">
    <property type="entry name" value="B-galactosidase"/>
    <property type="match status" value="1"/>
</dbReference>
<evidence type="ECO:0000256" key="2">
    <source>
        <dbReference type="ARBA" id="ARBA00005940"/>
    </source>
</evidence>
<dbReference type="Gene3D" id="3.20.20.80">
    <property type="entry name" value="Glycosidases"/>
    <property type="match status" value="1"/>
</dbReference>
<dbReference type="InterPro" id="IPR029062">
    <property type="entry name" value="Class_I_gatase-like"/>
</dbReference>
<keyword evidence="4" id="KW-0479">Metal-binding</keyword>
<evidence type="ECO:0000256" key="5">
    <source>
        <dbReference type="ARBA" id="ARBA00022801"/>
    </source>
</evidence>
<keyword evidence="7" id="KW-0326">Glycosidase</keyword>
<accession>A0ABT2QF49</accession>
<evidence type="ECO:0000256" key="1">
    <source>
        <dbReference type="ARBA" id="ARBA00001412"/>
    </source>
</evidence>
<feature type="domain" description="Beta-galactosidase trimerisation" evidence="9">
    <location>
        <begin position="424"/>
        <end position="633"/>
    </location>
</feature>
<keyword evidence="11" id="KW-1185">Reference proteome</keyword>
<evidence type="ECO:0000256" key="3">
    <source>
        <dbReference type="ARBA" id="ARBA00012756"/>
    </source>
</evidence>
<protein>
    <recommendedName>
        <fullName evidence="3">beta-galactosidase</fullName>
        <ecNumber evidence="3">3.2.1.23</ecNumber>
    </recommendedName>
</protein>
<feature type="domain" description="Glycoside hydrolase family 42 N-terminal" evidence="8">
    <location>
        <begin position="25"/>
        <end position="405"/>
    </location>
</feature>
<dbReference type="InterPro" id="IPR017853">
    <property type="entry name" value="GH"/>
</dbReference>
<organism evidence="10 11">
    <name type="scientific">Natronoglomus mannanivorans</name>
    <dbReference type="NCBI Taxonomy" id="2979990"/>
    <lineage>
        <taxon>Archaea</taxon>
        <taxon>Methanobacteriati</taxon>
        <taxon>Methanobacteriota</taxon>
        <taxon>Stenosarchaea group</taxon>
        <taxon>Halobacteria</taxon>
        <taxon>Halobacteriales</taxon>
        <taxon>Natrialbaceae</taxon>
        <taxon>Natronoglomus</taxon>
    </lineage>
</organism>
<dbReference type="SUPFAM" id="SSF51445">
    <property type="entry name" value="(Trans)glycosidases"/>
    <property type="match status" value="1"/>
</dbReference>
<dbReference type="SUPFAM" id="SSF51011">
    <property type="entry name" value="Glycosyl hydrolase domain"/>
    <property type="match status" value="1"/>
</dbReference>
<evidence type="ECO:0000256" key="7">
    <source>
        <dbReference type="ARBA" id="ARBA00023295"/>
    </source>
</evidence>
<dbReference type="Gene3D" id="3.40.50.880">
    <property type="match status" value="1"/>
</dbReference>
<dbReference type="PANTHER" id="PTHR36447">
    <property type="entry name" value="BETA-GALACTOSIDASE GANA"/>
    <property type="match status" value="1"/>
</dbReference>
<dbReference type="CDD" id="cd03143">
    <property type="entry name" value="A4_beta-galactosidase_middle_domain"/>
    <property type="match status" value="1"/>
</dbReference>
<comment type="catalytic activity">
    <reaction evidence="1">
        <text>Hydrolysis of terminal non-reducing beta-D-galactose residues in beta-D-galactosides.</text>
        <dbReference type="EC" id="3.2.1.23"/>
    </reaction>
</comment>
<dbReference type="Proteomes" id="UP001320972">
    <property type="component" value="Unassembled WGS sequence"/>
</dbReference>
<dbReference type="InterPro" id="IPR013738">
    <property type="entry name" value="Beta_galactosidase_Trimer"/>
</dbReference>
<evidence type="ECO:0000259" key="8">
    <source>
        <dbReference type="Pfam" id="PF02449"/>
    </source>
</evidence>
<proteinExistence type="inferred from homology"/>
<dbReference type="InterPro" id="IPR013529">
    <property type="entry name" value="Glyco_hydro_42_N"/>
</dbReference>
<dbReference type="SUPFAM" id="SSF52317">
    <property type="entry name" value="Class I glutamine amidotransferase-like"/>
    <property type="match status" value="1"/>
</dbReference>
<keyword evidence="5" id="KW-0378">Hydrolase</keyword>
<evidence type="ECO:0000259" key="9">
    <source>
        <dbReference type="Pfam" id="PF08532"/>
    </source>
</evidence>
<evidence type="ECO:0000313" key="10">
    <source>
        <dbReference type="EMBL" id="MCU4973562.1"/>
    </source>
</evidence>
<evidence type="ECO:0000313" key="11">
    <source>
        <dbReference type="Proteomes" id="UP001320972"/>
    </source>
</evidence>
<dbReference type="Pfam" id="PF02449">
    <property type="entry name" value="Glyco_hydro_42"/>
    <property type="match status" value="1"/>
</dbReference>
<dbReference type="EC" id="3.2.1.23" evidence="3"/>
<dbReference type="PANTHER" id="PTHR36447:SF2">
    <property type="entry name" value="BETA-GALACTOSIDASE YESZ"/>
    <property type="match status" value="1"/>
</dbReference>
<dbReference type="InterPro" id="IPR003476">
    <property type="entry name" value="Glyco_hydro_42"/>
</dbReference>
<evidence type="ECO:0000256" key="4">
    <source>
        <dbReference type="ARBA" id="ARBA00022723"/>
    </source>
</evidence>
<evidence type="ECO:0000256" key="6">
    <source>
        <dbReference type="ARBA" id="ARBA00022833"/>
    </source>
</evidence>
<comment type="similarity">
    <text evidence="2">Belongs to the glycosyl hydrolase 42 family.</text>
</comment>
<comment type="caution">
    <text evidence="10">The sequence shown here is derived from an EMBL/GenBank/DDBJ whole genome shotgun (WGS) entry which is preliminary data.</text>
</comment>
<sequence>MRRQDTSATFTSAGPNAQLMSIGVCYFPEHWPSERWERDVEQMAEAGIEYVRMAEFSWAVLEPERGEFDFEWLDEAVELIDDHGMKAVLCTPTASPPRWLVDERPDILQRDRDGTVKHAGSRRHYCFNSPAYREETERVVREMADHYADDPRVVGWQTDNEYGCHGTADCYCEDCADAFRDWLDERYADADELNEAWGTTFWSQQYDAIEDVDVPKPTPAQDHPSYALDFRRFTSDSIIEYNRLQTDLLEEYNDDWFVTHNFMNLFPSIDIYEMGEDLDLVSWDSYPTGHVQEAGESSHDELRAGNPDLLSFNHDVYRSILGKPFWVMEQQPGDVNWPPHSAQPAEGAMRLWAHHATAHGADAVVYFRWRRCLEAQEQYHAGLRKQDGSADRGYHDAQTAAGELLEIEGGANADDSDGLESTDAPVAILNDYENIWAIAGQEHAPDFDYWALLQSFYRPLRARGVSVDIVHPESDLEEYEAVVAPALHLLTADLADHLTEYAESGGQLLFGPRTGVKDEYNKFRPAPQPGPLAELVGATVDQHESAPEHLETTVAPVDGDGADDDLPYRTWAEWLNPTEAEPILEYTSEGVTAGKTAAVRNTVGDGTVVYCGVQPEADLGDELIGALLERAEIPHAATLPDGVRATVRDGVTWLCNFTSNEVTVEGEGGQTDEESIDWRLGGPELEPFDLAVAAGDVIDGLSVSVHRGD</sequence>
<reference evidence="10 11" key="1">
    <citation type="submission" date="2022-09" db="EMBL/GenBank/DDBJ databases">
        <title>Enrichment on poylsaccharides allowed isolation of novel metabolic and taxonomic groups of Haloarchaea.</title>
        <authorList>
            <person name="Sorokin D.Y."/>
            <person name="Elcheninov A.G."/>
            <person name="Khizhniak T.V."/>
            <person name="Kolganova T.V."/>
            <person name="Kublanov I.V."/>
        </authorList>
    </citation>
    <scope>NUCLEOTIDE SEQUENCE [LARGE SCALE GENOMIC DNA]</scope>
    <source>
        <strain evidence="10 11">AArc-m2/3/4</strain>
    </source>
</reference>
<gene>
    <name evidence="10" type="ORF">OB955_12520</name>
</gene>
<dbReference type="Pfam" id="PF08532">
    <property type="entry name" value="Glyco_hydro_42M"/>
    <property type="match status" value="1"/>
</dbReference>